<evidence type="ECO:0000256" key="4">
    <source>
        <dbReference type="ARBA" id="ARBA00023295"/>
    </source>
</evidence>
<keyword evidence="4" id="KW-0326">Glycosidase</keyword>
<evidence type="ECO:0000259" key="5">
    <source>
        <dbReference type="Pfam" id="PF02836"/>
    </source>
</evidence>
<keyword evidence="7" id="KW-1185">Reference proteome</keyword>
<keyword evidence="3" id="KW-0378">Hydrolase</keyword>
<organism evidence="6 7">
    <name type="scientific">Bacteroides muris</name>
    <name type="common">ex Afrizal et al. 2022</name>
    <dbReference type="NCBI Taxonomy" id="2516960"/>
    <lineage>
        <taxon>Bacteria</taxon>
        <taxon>Pseudomonadati</taxon>
        <taxon>Bacteroidota</taxon>
        <taxon>Bacteroidia</taxon>
        <taxon>Bacteroidales</taxon>
        <taxon>Bacteroidaceae</taxon>
        <taxon>Bacteroides</taxon>
    </lineage>
</organism>
<evidence type="ECO:0000256" key="3">
    <source>
        <dbReference type="ARBA" id="ARBA00022801"/>
    </source>
</evidence>
<proteinExistence type="predicted"/>
<dbReference type="Gene3D" id="3.20.20.80">
    <property type="entry name" value="Glycosidases"/>
    <property type="match status" value="1"/>
</dbReference>
<dbReference type="Proteomes" id="UP000310532">
    <property type="component" value="Unassembled WGS sequence"/>
</dbReference>
<dbReference type="InterPro" id="IPR050347">
    <property type="entry name" value="Bact_Beta-galactosidase"/>
</dbReference>
<feature type="domain" description="Glycoside hydrolase family 2 catalytic" evidence="5">
    <location>
        <begin position="1"/>
        <end position="77"/>
    </location>
</feature>
<comment type="caution">
    <text evidence="6">The sequence shown here is derived from an EMBL/GenBank/DDBJ whole genome shotgun (WGS) entry which is preliminary data.</text>
</comment>
<dbReference type="PROSITE" id="PS00719">
    <property type="entry name" value="GLYCOSYL_HYDROL_F2_1"/>
    <property type="match status" value="1"/>
</dbReference>
<dbReference type="SUPFAM" id="SSF51445">
    <property type="entry name" value="(Trans)glycosidases"/>
    <property type="match status" value="1"/>
</dbReference>
<dbReference type="Pfam" id="PF02836">
    <property type="entry name" value="Glyco_hydro_2_C"/>
    <property type="match status" value="1"/>
</dbReference>
<dbReference type="GO" id="GO:0009341">
    <property type="term" value="C:beta-galactosidase complex"/>
    <property type="evidence" value="ECO:0007669"/>
    <property type="project" value="TreeGrafter"/>
</dbReference>
<evidence type="ECO:0000313" key="7">
    <source>
        <dbReference type="Proteomes" id="UP000310532"/>
    </source>
</evidence>
<gene>
    <name evidence="6" type="ORF">E5355_00660</name>
</gene>
<accession>A0A4S2B8N7</accession>
<comment type="catalytic activity">
    <reaction evidence="1">
        <text>Hydrolysis of terminal non-reducing beta-D-galactose residues in beta-D-galactosides.</text>
        <dbReference type="EC" id="3.2.1.23"/>
    </reaction>
</comment>
<sequence>MNTVRTSHYPNDPKMYGLYDYYGLYVMDEADQECHGNHSLTDNPSWEAAFVNRGVRMAQRDKNPPSVIFWSLGNASCGPGPRPKYEIKSDSTYQYVFRIEPMK</sequence>
<evidence type="ECO:0000313" key="6">
    <source>
        <dbReference type="EMBL" id="TGY09714.1"/>
    </source>
</evidence>
<protein>
    <recommendedName>
        <fullName evidence="2">beta-galactosidase</fullName>
        <ecNumber evidence="2">3.2.1.23</ecNumber>
    </recommendedName>
</protein>
<dbReference type="AlphaFoldDB" id="A0A4S2B8N7"/>
<dbReference type="GO" id="GO:0004565">
    <property type="term" value="F:beta-galactosidase activity"/>
    <property type="evidence" value="ECO:0007669"/>
    <property type="project" value="UniProtKB-EC"/>
</dbReference>
<dbReference type="PANTHER" id="PTHR46323">
    <property type="entry name" value="BETA-GALACTOSIDASE"/>
    <property type="match status" value="1"/>
</dbReference>
<dbReference type="EC" id="3.2.1.23" evidence="2"/>
<dbReference type="InterPro" id="IPR006103">
    <property type="entry name" value="Glyco_hydro_2_cat"/>
</dbReference>
<dbReference type="InterPro" id="IPR017853">
    <property type="entry name" value="GH"/>
</dbReference>
<name>A0A4S2B8N7_9BACE</name>
<dbReference type="InterPro" id="IPR023230">
    <property type="entry name" value="Glyco_hydro_2_CS"/>
</dbReference>
<dbReference type="EMBL" id="SRYZ01000001">
    <property type="protein sequence ID" value="TGY09714.1"/>
    <property type="molecule type" value="Genomic_DNA"/>
</dbReference>
<dbReference type="GO" id="GO:0005990">
    <property type="term" value="P:lactose catabolic process"/>
    <property type="evidence" value="ECO:0007669"/>
    <property type="project" value="TreeGrafter"/>
</dbReference>
<dbReference type="PANTHER" id="PTHR46323:SF2">
    <property type="entry name" value="BETA-GALACTOSIDASE"/>
    <property type="match status" value="1"/>
</dbReference>
<evidence type="ECO:0000256" key="1">
    <source>
        <dbReference type="ARBA" id="ARBA00001412"/>
    </source>
</evidence>
<reference evidence="6 7" key="1">
    <citation type="submission" date="2019-04" db="EMBL/GenBank/DDBJ databases">
        <title>Microbes associate with the intestines of laboratory mice.</title>
        <authorList>
            <person name="Navarre W."/>
            <person name="Wong E."/>
            <person name="Huang K."/>
            <person name="Tropini C."/>
            <person name="Ng K."/>
            <person name="Yu B."/>
        </authorList>
    </citation>
    <scope>NUCLEOTIDE SEQUENCE [LARGE SCALE GENOMIC DNA]</scope>
    <source>
        <strain evidence="6 7">NM69_E16B</strain>
    </source>
</reference>
<evidence type="ECO:0000256" key="2">
    <source>
        <dbReference type="ARBA" id="ARBA00012756"/>
    </source>
</evidence>